<name>A0A8X7W3T2_BRACI</name>
<evidence type="ECO:0000313" key="2">
    <source>
        <dbReference type="Proteomes" id="UP000886595"/>
    </source>
</evidence>
<organism evidence="1 2">
    <name type="scientific">Brassica carinata</name>
    <name type="common">Ethiopian mustard</name>
    <name type="synonym">Abyssinian cabbage</name>
    <dbReference type="NCBI Taxonomy" id="52824"/>
    <lineage>
        <taxon>Eukaryota</taxon>
        <taxon>Viridiplantae</taxon>
        <taxon>Streptophyta</taxon>
        <taxon>Embryophyta</taxon>
        <taxon>Tracheophyta</taxon>
        <taxon>Spermatophyta</taxon>
        <taxon>Magnoliopsida</taxon>
        <taxon>eudicotyledons</taxon>
        <taxon>Gunneridae</taxon>
        <taxon>Pentapetalae</taxon>
        <taxon>rosids</taxon>
        <taxon>malvids</taxon>
        <taxon>Brassicales</taxon>
        <taxon>Brassicaceae</taxon>
        <taxon>Brassiceae</taxon>
        <taxon>Brassica</taxon>
    </lineage>
</organism>
<gene>
    <name evidence="1" type="ORF">Bca52824_016537</name>
</gene>
<sequence length="278" mass="30540">MCSLLDTSVVIYLSNTTLCELKQAKIFQPLKDENLAALDRASSVNVCEARGAPLKGVHVETRAGILHHYGIPPEMVLRPVAGPWRNGDLILSFLGMTSLFLGMICCPGRKPKFSILDSHYKGGVGSIRHRTQSSGDGQRSMSIGSRSRTVVGHMVLKITEIVGFTLLEPGSSSMYPSETRRRSFAHAFIMVVFSFRGSRRHVAFGNLERHVTLASFRSTSGYVARKSGSKVPGAVDPEPSLEPESRARKLESRTWKFGFLFWVSSSGNGSSPASFIWF</sequence>
<keyword evidence="2" id="KW-1185">Reference proteome</keyword>
<dbReference type="Proteomes" id="UP000886595">
    <property type="component" value="Unassembled WGS sequence"/>
</dbReference>
<dbReference type="AlphaFoldDB" id="A0A8X7W3T2"/>
<accession>A0A8X7W3T2</accession>
<evidence type="ECO:0000313" key="1">
    <source>
        <dbReference type="EMBL" id="KAG2323324.1"/>
    </source>
</evidence>
<dbReference type="EMBL" id="JAAMPC010000003">
    <property type="protein sequence ID" value="KAG2323324.1"/>
    <property type="molecule type" value="Genomic_DNA"/>
</dbReference>
<comment type="caution">
    <text evidence="1">The sequence shown here is derived from an EMBL/GenBank/DDBJ whole genome shotgun (WGS) entry which is preliminary data.</text>
</comment>
<reference evidence="1 2" key="1">
    <citation type="submission" date="2020-02" db="EMBL/GenBank/DDBJ databases">
        <authorList>
            <person name="Ma Q."/>
            <person name="Huang Y."/>
            <person name="Song X."/>
            <person name="Pei D."/>
        </authorList>
    </citation>
    <scope>NUCLEOTIDE SEQUENCE [LARGE SCALE GENOMIC DNA]</scope>
    <source>
        <strain evidence="1">Sxm20200214</strain>
        <tissue evidence="1">Leaf</tissue>
    </source>
</reference>
<proteinExistence type="predicted"/>
<protein>
    <submittedName>
        <fullName evidence="1">Uncharacterized protein</fullName>
    </submittedName>
</protein>